<dbReference type="Gene3D" id="3.40.1620.10">
    <property type="entry name" value="YefM-like domain"/>
    <property type="match status" value="1"/>
</dbReference>
<keyword evidence="4" id="KW-1185">Reference proteome</keyword>
<comment type="similarity">
    <text evidence="1 2">Belongs to the phD/YefM antitoxin family.</text>
</comment>
<evidence type="ECO:0000313" key="4">
    <source>
        <dbReference type="Proteomes" id="UP001602013"/>
    </source>
</evidence>
<accession>A0ABW6T719</accession>
<comment type="caution">
    <text evidence="3">The sequence shown here is derived from an EMBL/GenBank/DDBJ whole genome shotgun (WGS) entry which is preliminary data.</text>
</comment>
<evidence type="ECO:0000256" key="1">
    <source>
        <dbReference type="ARBA" id="ARBA00009981"/>
    </source>
</evidence>
<dbReference type="InterPro" id="IPR006442">
    <property type="entry name" value="Antitoxin_Phd/YefM"/>
</dbReference>
<dbReference type="Proteomes" id="UP001602013">
    <property type="component" value="Unassembled WGS sequence"/>
</dbReference>
<proteinExistence type="inferred from homology"/>
<organism evidence="3 4">
    <name type="scientific">Microtetraspora malaysiensis</name>
    <dbReference type="NCBI Taxonomy" id="161358"/>
    <lineage>
        <taxon>Bacteria</taxon>
        <taxon>Bacillati</taxon>
        <taxon>Actinomycetota</taxon>
        <taxon>Actinomycetes</taxon>
        <taxon>Streptosporangiales</taxon>
        <taxon>Streptosporangiaceae</taxon>
        <taxon>Microtetraspora</taxon>
    </lineage>
</organism>
<name>A0ABW6T719_9ACTN</name>
<comment type="function">
    <text evidence="2">Antitoxin component of a type II toxin-antitoxin (TA) system.</text>
</comment>
<evidence type="ECO:0000313" key="3">
    <source>
        <dbReference type="EMBL" id="MFF3672182.1"/>
    </source>
</evidence>
<dbReference type="RefSeq" id="WP_387418344.1">
    <property type="nucleotide sequence ID" value="NZ_JBIASD010000072.1"/>
</dbReference>
<sequence length="84" mass="9598">MSSWQVQEAKQRFSEVLRHAHSEGPQIVTRHGEEIAVVIDIEEYRTLKAARLDFKDFLRSGPDLSELDIHRASEPAPSIDLTLE</sequence>
<dbReference type="PANTHER" id="PTHR33713">
    <property type="entry name" value="ANTITOXIN YAFN-RELATED"/>
    <property type="match status" value="1"/>
</dbReference>
<dbReference type="EMBL" id="JBIASD010000072">
    <property type="protein sequence ID" value="MFF3672182.1"/>
    <property type="molecule type" value="Genomic_DNA"/>
</dbReference>
<dbReference type="SUPFAM" id="SSF143120">
    <property type="entry name" value="YefM-like"/>
    <property type="match status" value="1"/>
</dbReference>
<dbReference type="InterPro" id="IPR051405">
    <property type="entry name" value="phD/YefM_antitoxin"/>
</dbReference>
<dbReference type="InterPro" id="IPR036165">
    <property type="entry name" value="YefM-like_sf"/>
</dbReference>
<gene>
    <name evidence="3" type="ORF">ACFYXI_42485</name>
</gene>
<protein>
    <recommendedName>
        <fullName evidence="2">Antitoxin</fullName>
    </recommendedName>
</protein>
<dbReference type="PANTHER" id="PTHR33713:SF9">
    <property type="entry name" value="ANTITOXIN"/>
    <property type="match status" value="1"/>
</dbReference>
<reference evidence="3 4" key="1">
    <citation type="submission" date="2024-10" db="EMBL/GenBank/DDBJ databases">
        <title>The Natural Products Discovery Center: Release of the First 8490 Sequenced Strains for Exploring Actinobacteria Biosynthetic Diversity.</title>
        <authorList>
            <person name="Kalkreuter E."/>
            <person name="Kautsar S.A."/>
            <person name="Yang D."/>
            <person name="Bader C.D."/>
            <person name="Teijaro C.N."/>
            <person name="Fluegel L."/>
            <person name="Davis C.M."/>
            <person name="Simpson J.R."/>
            <person name="Lauterbach L."/>
            <person name="Steele A.D."/>
            <person name="Gui C."/>
            <person name="Meng S."/>
            <person name="Li G."/>
            <person name="Viehrig K."/>
            <person name="Ye F."/>
            <person name="Su P."/>
            <person name="Kiefer A.F."/>
            <person name="Nichols A."/>
            <person name="Cepeda A.J."/>
            <person name="Yan W."/>
            <person name="Fan B."/>
            <person name="Jiang Y."/>
            <person name="Adhikari A."/>
            <person name="Zheng C.-J."/>
            <person name="Schuster L."/>
            <person name="Cowan T.M."/>
            <person name="Smanski M.J."/>
            <person name="Chevrette M.G."/>
            <person name="De Carvalho L.P.S."/>
            <person name="Shen B."/>
        </authorList>
    </citation>
    <scope>NUCLEOTIDE SEQUENCE [LARGE SCALE GENOMIC DNA]</scope>
    <source>
        <strain evidence="3 4">NPDC002173</strain>
    </source>
</reference>
<dbReference type="NCBIfam" id="TIGR01552">
    <property type="entry name" value="phd_fam"/>
    <property type="match status" value="1"/>
</dbReference>
<dbReference type="Pfam" id="PF02604">
    <property type="entry name" value="PhdYeFM_antitox"/>
    <property type="match status" value="1"/>
</dbReference>
<evidence type="ECO:0000256" key="2">
    <source>
        <dbReference type="RuleBase" id="RU362080"/>
    </source>
</evidence>